<evidence type="ECO:0008006" key="4">
    <source>
        <dbReference type="Google" id="ProtNLM"/>
    </source>
</evidence>
<evidence type="ECO:0000256" key="1">
    <source>
        <dbReference type="SAM" id="SignalP"/>
    </source>
</evidence>
<comment type="caution">
    <text evidence="2">The sequence shown here is derived from an EMBL/GenBank/DDBJ whole genome shotgun (WGS) entry which is preliminary data.</text>
</comment>
<evidence type="ECO:0000313" key="2">
    <source>
        <dbReference type="EMBL" id="NNJ25899.1"/>
    </source>
</evidence>
<accession>A0ABX1VCQ7</accession>
<keyword evidence="1" id="KW-0732">Signal</keyword>
<dbReference type="RefSeq" id="WP_171186372.1">
    <property type="nucleotide sequence ID" value="NZ_WTPX01000054.1"/>
</dbReference>
<protein>
    <recommendedName>
        <fullName evidence="4">Tetratricopeptide repeat protein</fullName>
    </recommendedName>
</protein>
<organism evidence="2 3">
    <name type="scientific">Alienimonas chondri</name>
    <dbReference type="NCBI Taxonomy" id="2681879"/>
    <lineage>
        <taxon>Bacteria</taxon>
        <taxon>Pseudomonadati</taxon>
        <taxon>Planctomycetota</taxon>
        <taxon>Planctomycetia</taxon>
        <taxon>Planctomycetales</taxon>
        <taxon>Planctomycetaceae</taxon>
        <taxon>Alienimonas</taxon>
    </lineage>
</organism>
<evidence type="ECO:0000313" key="3">
    <source>
        <dbReference type="Proteomes" id="UP000609651"/>
    </source>
</evidence>
<name>A0ABX1VCQ7_9PLAN</name>
<sequence>MSLPRTALVAALAIAMHGAGSQAEDVVTVRTDDGGRRDVVGEVVSYDASLLSLRAPTGALLEFPAEDVVTIVTPRLPSHLAGLRAWANRDVPLARERLAAALAEEPREWVRRDLLAALVTADLAAADRPAAGSHFLALHRSDPTATDRLGLMPVPWDDRPPRAANLAAANRWMNGIDDAERLLGAGVLVGSPARRPAAVESLQRLSRSASPQIAELARLQRWRAKVLDGQATASELDAARRRIDSLPEPLRTGPLFTLGIASQVAGRNDEATAAFLWAPVADSTDPTRAADGLVRAADLLRAGDPLAAVRLWRETIARFPFTDAAETARRRLDEFAAPNADASATAVPATAESP</sequence>
<dbReference type="Proteomes" id="UP000609651">
    <property type="component" value="Unassembled WGS sequence"/>
</dbReference>
<keyword evidence="3" id="KW-1185">Reference proteome</keyword>
<feature type="signal peptide" evidence="1">
    <location>
        <begin position="1"/>
        <end position="23"/>
    </location>
</feature>
<proteinExistence type="predicted"/>
<dbReference type="EMBL" id="WTPX01000054">
    <property type="protein sequence ID" value="NNJ25899.1"/>
    <property type="molecule type" value="Genomic_DNA"/>
</dbReference>
<reference evidence="2 3" key="1">
    <citation type="journal article" date="2020" name="Syst. Appl. Microbiol.">
        <title>Alienimonas chondri sp. nov., a novel planctomycete isolated from the biofilm of the red alga Chondrus crispus.</title>
        <authorList>
            <person name="Vitorino I."/>
            <person name="Albuquerque L."/>
            <person name="Wiegand S."/>
            <person name="Kallscheuer N."/>
            <person name="da Costa M.S."/>
            <person name="Lobo-da-Cunha A."/>
            <person name="Jogler C."/>
            <person name="Lage O.M."/>
        </authorList>
    </citation>
    <scope>NUCLEOTIDE SEQUENCE [LARGE SCALE GENOMIC DNA]</scope>
    <source>
        <strain evidence="2 3">LzC2</strain>
    </source>
</reference>
<feature type="chain" id="PRO_5045146332" description="Tetratricopeptide repeat protein" evidence="1">
    <location>
        <begin position="24"/>
        <end position="354"/>
    </location>
</feature>
<gene>
    <name evidence="2" type="ORF">LzC2_19750</name>
</gene>